<evidence type="ECO:0000256" key="10">
    <source>
        <dbReference type="ARBA" id="ARBA00023163"/>
    </source>
</evidence>
<evidence type="ECO:0000256" key="7">
    <source>
        <dbReference type="ARBA" id="ARBA00022833"/>
    </source>
</evidence>
<dbReference type="Gene3D" id="3.30.160.60">
    <property type="entry name" value="Classic Zinc Finger"/>
    <property type="match status" value="3"/>
</dbReference>
<comment type="similarity">
    <text evidence="3">Belongs to the krueppel C2H2-type zinc-finger protein family.</text>
</comment>
<dbReference type="EMBL" id="JAZDUA010000005">
    <property type="protein sequence ID" value="KAK7874080.1"/>
    <property type="molecule type" value="Genomic_DNA"/>
</dbReference>
<keyword evidence="15" id="KW-1185">Reference proteome</keyword>
<dbReference type="Pfam" id="PF00096">
    <property type="entry name" value="zf-C2H2"/>
    <property type="match status" value="1"/>
</dbReference>
<evidence type="ECO:0000256" key="9">
    <source>
        <dbReference type="ARBA" id="ARBA00023125"/>
    </source>
</evidence>
<keyword evidence="7" id="KW-0862">Zinc</keyword>
<dbReference type="SUPFAM" id="SSF57667">
    <property type="entry name" value="beta-beta-alpha zinc fingers"/>
    <property type="match status" value="2"/>
</dbReference>
<evidence type="ECO:0000313" key="14">
    <source>
        <dbReference type="EMBL" id="KAK7874080.1"/>
    </source>
</evidence>
<keyword evidence="6 12" id="KW-0863">Zinc-finger</keyword>
<dbReference type="AlphaFoldDB" id="A0AAN9ZIN4"/>
<evidence type="ECO:0000256" key="11">
    <source>
        <dbReference type="ARBA" id="ARBA00023242"/>
    </source>
</evidence>
<evidence type="ECO:0000256" key="8">
    <source>
        <dbReference type="ARBA" id="ARBA00023015"/>
    </source>
</evidence>
<dbReference type="GO" id="GO:0003677">
    <property type="term" value="F:DNA binding"/>
    <property type="evidence" value="ECO:0007669"/>
    <property type="project" value="UniProtKB-KW"/>
</dbReference>
<proteinExistence type="inferred from homology"/>
<feature type="domain" description="C2H2-type" evidence="13">
    <location>
        <begin position="114"/>
        <end position="141"/>
    </location>
</feature>
<keyword evidence="11" id="KW-0539">Nucleus</keyword>
<name>A0AAN9ZIN4_9ORTH</name>
<accession>A0AAN9ZIN4</accession>
<dbReference type="PANTHER" id="PTHR16515:SF49">
    <property type="entry name" value="GASTRULA ZINC FINGER PROTEIN XLCGF49.1-LIKE-RELATED"/>
    <property type="match status" value="1"/>
</dbReference>
<evidence type="ECO:0000313" key="15">
    <source>
        <dbReference type="Proteomes" id="UP001378592"/>
    </source>
</evidence>
<keyword evidence="4" id="KW-0479">Metal-binding</keyword>
<dbReference type="Proteomes" id="UP001378592">
    <property type="component" value="Unassembled WGS sequence"/>
</dbReference>
<comment type="function">
    <text evidence="1">May be involved in transcriptional regulation.</text>
</comment>
<dbReference type="FunFam" id="3.30.160.60:FF:000100">
    <property type="entry name" value="Zinc finger 45-like"/>
    <property type="match status" value="1"/>
</dbReference>
<sequence>MEEVDLLAESIIKLEEMKEEPMDEKEDCYWNTIAKAEPSASQHSIKEDELEPPVAVFVQPMVKQEGACIEETEDPLAAGCESASSETIKPEIPSCSSDQEFRGYSHTHPSENPLQCCICGKSFSFKRKLDEHMRSHYEQNFPCPSCEKSFKQKRNLDAHMRTHTGEKPFRCCLCEKSFSVKRRYISTCAPTLVINHFCVLPVERVSVRNEN</sequence>
<dbReference type="PROSITE" id="PS00028">
    <property type="entry name" value="ZINC_FINGER_C2H2_1"/>
    <property type="match status" value="2"/>
</dbReference>
<dbReference type="FunFam" id="3.30.160.60:FF:002110">
    <property type="entry name" value="Zinc finger protein 1053"/>
    <property type="match status" value="1"/>
</dbReference>
<keyword evidence="8" id="KW-0805">Transcription regulation</keyword>
<evidence type="ECO:0000256" key="2">
    <source>
        <dbReference type="ARBA" id="ARBA00004123"/>
    </source>
</evidence>
<dbReference type="InterPro" id="IPR013087">
    <property type="entry name" value="Znf_C2H2_type"/>
</dbReference>
<evidence type="ECO:0000259" key="13">
    <source>
        <dbReference type="PROSITE" id="PS50157"/>
    </source>
</evidence>
<dbReference type="InterPro" id="IPR050331">
    <property type="entry name" value="Zinc_finger"/>
</dbReference>
<feature type="domain" description="C2H2-type" evidence="13">
    <location>
        <begin position="141"/>
        <end position="168"/>
    </location>
</feature>
<dbReference type="PROSITE" id="PS50157">
    <property type="entry name" value="ZINC_FINGER_C2H2_2"/>
    <property type="match status" value="2"/>
</dbReference>
<gene>
    <name evidence="14" type="ORF">R5R35_004624</name>
</gene>
<evidence type="ECO:0000256" key="5">
    <source>
        <dbReference type="ARBA" id="ARBA00022737"/>
    </source>
</evidence>
<dbReference type="GO" id="GO:0005634">
    <property type="term" value="C:nucleus"/>
    <property type="evidence" value="ECO:0007669"/>
    <property type="project" value="UniProtKB-SubCell"/>
</dbReference>
<reference evidence="14 15" key="1">
    <citation type="submission" date="2024-03" db="EMBL/GenBank/DDBJ databases">
        <title>The genome assembly and annotation of the cricket Gryllus longicercus Weissman &amp; Gray.</title>
        <authorList>
            <person name="Szrajer S."/>
            <person name="Gray D."/>
            <person name="Ylla G."/>
        </authorList>
    </citation>
    <scope>NUCLEOTIDE SEQUENCE [LARGE SCALE GENOMIC DNA]</scope>
    <source>
        <strain evidence="14">DAG 2021-001</strain>
        <tissue evidence="14">Whole body minus gut</tissue>
    </source>
</reference>
<dbReference type="Pfam" id="PF13894">
    <property type="entry name" value="zf-C2H2_4"/>
    <property type="match status" value="1"/>
</dbReference>
<evidence type="ECO:0000256" key="4">
    <source>
        <dbReference type="ARBA" id="ARBA00022723"/>
    </source>
</evidence>
<evidence type="ECO:0000256" key="12">
    <source>
        <dbReference type="PROSITE-ProRule" id="PRU00042"/>
    </source>
</evidence>
<evidence type="ECO:0000256" key="6">
    <source>
        <dbReference type="ARBA" id="ARBA00022771"/>
    </source>
</evidence>
<protein>
    <recommendedName>
        <fullName evidence="13">C2H2-type domain-containing protein</fullName>
    </recommendedName>
</protein>
<dbReference type="PANTHER" id="PTHR16515">
    <property type="entry name" value="PR DOMAIN ZINC FINGER PROTEIN"/>
    <property type="match status" value="1"/>
</dbReference>
<dbReference type="SMART" id="SM00355">
    <property type="entry name" value="ZnF_C2H2"/>
    <property type="match status" value="2"/>
</dbReference>
<dbReference type="GO" id="GO:0008270">
    <property type="term" value="F:zinc ion binding"/>
    <property type="evidence" value="ECO:0007669"/>
    <property type="project" value="UniProtKB-KW"/>
</dbReference>
<evidence type="ECO:0000256" key="1">
    <source>
        <dbReference type="ARBA" id="ARBA00003767"/>
    </source>
</evidence>
<keyword evidence="5" id="KW-0677">Repeat</keyword>
<comment type="caution">
    <text evidence="14">The sequence shown here is derived from an EMBL/GenBank/DDBJ whole genome shotgun (WGS) entry which is preliminary data.</text>
</comment>
<evidence type="ECO:0000256" key="3">
    <source>
        <dbReference type="ARBA" id="ARBA00006991"/>
    </source>
</evidence>
<comment type="subcellular location">
    <subcellularLocation>
        <location evidence="2">Nucleus</location>
    </subcellularLocation>
</comment>
<organism evidence="14 15">
    <name type="scientific">Gryllus longicercus</name>
    <dbReference type="NCBI Taxonomy" id="2509291"/>
    <lineage>
        <taxon>Eukaryota</taxon>
        <taxon>Metazoa</taxon>
        <taxon>Ecdysozoa</taxon>
        <taxon>Arthropoda</taxon>
        <taxon>Hexapoda</taxon>
        <taxon>Insecta</taxon>
        <taxon>Pterygota</taxon>
        <taxon>Neoptera</taxon>
        <taxon>Polyneoptera</taxon>
        <taxon>Orthoptera</taxon>
        <taxon>Ensifera</taxon>
        <taxon>Gryllidea</taxon>
        <taxon>Grylloidea</taxon>
        <taxon>Gryllidae</taxon>
        <taxon>Gryllinae</taxon>
        <taxon>Gryllus</taxon>
    </lineage>
</organism>
<dbReference type="GO" id="GO:0010468">
    <property type="term" value="P:regulation of gene expression"/>
    <property type="evidence" value="ECO:0007669"/>
    <property type="project" value="TreeGrafter"/>
</dbReference>
<keyword evidence="10" id="KW-0804">Transcription</keyword>
<dbReference type="InterPro" id="IPR036236">
    <property type="entry name" value="Znf_C2H2_sf"/>
</dbReference>
<keyword evidence="9" id="KW-0238">DNA-binding</keyword>